<gene>
    <name evidence="2" type="ORF">ARMGADRAFT_1088497</name>
</gene>
<keyword evidence="1" id="KW-0812">Transmembrane</keyword>
<dbReference type="InParanoid" id="A0A2H3D5B6"/>
<organism evidence="2 3">
    <name type="scientific">Armillaria gallica</name>
    <name type="common">Bulbous honey fungus</name>
    <name type="synonym">Armillaria bulbosa</name>
    <dbReference type="NCBI Taxonomy" id="47427"/>
    <lineage>
        <taxon>Eukaryota</taxon>
        <taxon>Fungi</taxon>
        <taxon>Dikarya</taxon>
        <taxon>Basidiomycota</taxon>
        <taxon>Agaricomycotina</taxon>
        <taxon>Agaricomycetes</taxon>
        <taxon>Agaricomycetidae</taxon>
        <taxon>Agaricales</taxon>
        <taxon>Marasmiineae</taxon>
        <taxon>Physalacriaceae</taxon>
        <taxon>Armillaria</taxon>
    </lineage>
</organism>
<sequence>MSDALDPKRHGKLVESIFQSSGVAEFMPQTSLLPLGSTLKWVPIPCLLLDELESWNPSDPVLYGLWGRTLVFSSIRVAQLNINIGRTNLETRGDTHTTLAKVPSADLDLPVFERRRFKYPIFGDFLSRYHGLAVIPVYSRPARNVQIRDMFWFTVIIAFIPTFLLSHPSLLLSNNYKPCPLVFSYPIGASPDVVHLAVDFVEQDGFGLVTSITSLFGIVHFSSHHDGDEQRTVSIANTSMLPASMVEEADLLTCIYYVYSNGRSKLVSGGSDVVLTRSDHSLNEDVKQPVAVKLDDYVDPPSWSTALNRSTSPQGLCTVLNLTMVVDTFVSRMDRLLKCTTASSPIELFTQRMRRWSIDKTDMALIKCATACAIYQAIWRAYQGVGVVRKWKERWELMGAWNVFVKGSMLGATAVCSVHLRGERWTYGVQVDGYRLGESKLAAKGMDTRCTFPIQLLGCQLPWSWDNFYWFKLTSLLEDREHRVENQNQRRHAKDRMFIFGAHAERRWKSTGRRYDYKTYPFHPPLTIRLGFRESALD</sequence>
<feature type="transmembrane region" description="Helical" evidence="1">
    <location>
        <begin position="150"/>
        <end position="172"/>
    </location>
</feature>
<keyword evidence="3" id="KW-1185">Reference proteome</keyword>
<protein>
    <submittedName>
        <fullName evidence="2">Uncharacterized protein</fullName>
    </submittedName>
</protein>
<evidence type="ECO:0000313" key="2">
    <source>
        <dbReference type="EMBL" id="PBK84267.1"/>
    </source>
</evidence>
<proteinExistence type="predicted"/>
<keyword evidence="1" id="KW-0472">Membrane</keyword>
<evidence type="ECO:0000256" key="1">
    <source>
        <dbReference type="SAM" id="Phobius"/>
    </source>
</evidence>
<dbReference type="AlphaFoldDB" id="A0A2H3D5B6"/>
<dbReference type="EMBL" id="KZ293699">
    <property type="protein sequence ID" value="PBK84267.1"/>
    <property type="molecule type" value="Genomic_DNA"/>
</dbReference>
<name>A0A2H3D5B6_ARMGA</name>
<reference evidence="3" key="1">
    <citation type="journal article" date="2017" name="Nat. Ecol. Evol.">
        <title>Genome expansion and lineage-specific genetic innovations in the forest pathogenic fungi Armillaria.</title>
        <authorList>
            <person name="Sipos G."/>
            <person name="Prasanna A.N."/>
            <person name="Walter M.C."/>
            <person name="O'Connor E."/>
            <person name="Balint B."/>
            <person name="Krizsan K."/>
            <person name="Kiss B."/>
            <person name="Hess J."/>
            <person name="Varga T."/>
            <person name="Slot J."/>
            <person name="Riley R."/>
            <person name="Boka B."/>
            <person name="Rigling D."/>
            <person name="Barry K."/>
            <person name="Lee J."/>
            <person name="Mihaltcheva S."/>
            <person name="LaButti K."/>
            <person name="Lipzen A."/>
            <person name="Waldron R."/>
            <person name="Moloney N.M."/>
            <person name="Sperisen C."/>
            <person name="Kredics L."/>
            <person name="Vagvoelgyi C."/>
            <person name="Patrignani A."/>
            <person name="Fitzpatrick D."/>
            <person name="Nagy I."/>
            <person name="Doyle S."/>
            <person name="Anderson J.B."/>
            <person name="Grigoriev I.V."/>
            <person name="Gueldener U."/>
            <person name="Muensterkoetter M."/>
            <person name="Nagy L.G."/>
        </authorList>
    </citation>
    <scope>NUCLEOTIDE SEQUENCE [LARGE SCALE GENOMIC DNA]</scope>
    <source>
        <strain evidence="3">Ar21-2</strain>
    </source>
</reference>
<keyword evidence="1" id="KW-1133">Transmembrane helix</keyword>
<accession>A0A2H3D5B6</accession>
<evidence type="ECO:0000313" key="3">
    <source>
        <dbReference type="Proteomes" id="UP000217790"/>
    </source>
</evidence>
<dbReference type="Proteomes" id="UP000217790">
    <property type="component" value="Unassembled WGS sequence"/>
</dbReference>
<dbReference type="OrthoDB" id="10646853at2759"/>